<feature type="region of interest" description="Disordered" evidence="1">
    <location>
        <begin position="183"/>
        <end position="230"/>
    </location>
</feature>
<evidence type="ECO:0000256" key="1">
    <source>
        <dbReference type="SAM" id="MobiDB-lite"/>
    </source>
</evidence>
<feature type="signal peptide" evidence="2">
    <location>
        <begin position="1"/>
        <end position="25"/>
    </location>
</feature>
<evidence type="ECO:0000256" key="2">
    <source>
        <dbReference type="SAM" id="SignalP"/>
    </source>
</evidence>
<dbReference type="RefSeq" id="WP_145237094.1">
    <property type="nucleotide sequence ID" value="NZ_CP036273.1"/>
</dbReference>
<dbReference type="KEGG" id="uli:ETAA1_20440"/>
<evidence type="ECO:0000313" key="3">
    <source>
        <dbReference type="EMBL" id="QDU20101.1"/>
    </source>
</evidence>
<protein>
    <recommendedName>
        <fullName evidence="5">PEP-CTERM sorting domain-containing protein</fullName>
    </recommendedName>
</protein>
<keyword evidence="2" id="KW-0732">Signal</keyword>
<feature type="compositionally biased region" description="Pro residues" evidence="1">
    <location>
        <begin position="189"/>
        <end position="227"/>
    </location>
</feature>
<keyword evidence="4" id="KW-1185">Reference proteome</keyword>
<proteinExistence type="predicted"/>
<dbReference type="EMBL" id="CP036273">
    <property type="protein sequence ID" value="QDU20101.1"/>
    <property type="molecule type" value="Genomic_DNA"/>
</dbReference>
<accession>A0A517XRG2</accession>
<name>A0A517XRG2_9BACT</name>
<evidence type="ECO:0000313" key="4">
    <source>
        <dbReference type="Proteomes" id="UP000319576"/>
    </source>
</evidence>
<feature type="chain" id="PRO_5022025273" description="PEP-CTERM sorting domain-containing protein" evidence="2">
    <location>
        <begin position="26"/>
        <end position="254"/>
    </location>
</feature>
<dbReference type="Proteomes" id="UP000319576">
    <property type="component" value="Chromosome"/>
</dbReference>
<organism evidence="3 4">
    <name type="scientific">Urbifossiella limnaea</name>
    <dbReference type="NCBI Taxonomy" id="2528023"/>
    <lineage>
        <taxon>Bacteria</taxon>
        <taxon>Pseudomonadati</taxon>
        <taxon>Planctomycetota</taxon>
        <taxon>Planctomycetia</taxon>
        <taxon>Gemmatales</taxon>
        <taxon>Gemmataceae</taxon>
        <taxon>Urbifossiella</taxon>
    </lineage>
</organism>
<sequence precursor="true">MRRVPGWVWTVGAVVAMTTPKTAHAAGVWVTLAAGLSGAAPTSEADLWFDSPHAPPYVAVTSVPGTLEAGTTGGTVSFGGLGTPLLLNLADGSAYLAGGAGSVPEGGKNRGPKGGNAGSPAGATPLVNATVPDTAALLGLKLADPDSSGSRDLTATVTDAGGNVIGTGTVSVPDGGYYVIGLGPDAGTTPPPVIDPPPTPTPDPTPTPTPEPPVVDPVPESPGPVATPEPSSLVLAAVGGIAATTLRRYRTRKA</sequence>
<reference evidence="3 4" key="1">
    <citation type="submission" date="2019-02" db="EMBL/GenBank/DDBJ databases">
        <title>Deep-cultivation of Planctomycetes and their phenomic and genomic characterization uncovers novel biology.</title>
        <authorList>
            <person name="Wiegand S."/>
            <person name="Jogler M."/>
            <person name="Boedeker C."/>
            <person name="Pinto D."/>
            <person name="Vollmers J."/>
            <person name="Rivas-Marin E."/>
            <person name="Kohn T."/>
            <person name="Peeters S.H."/>
            <person name="Heuer A."/>
            <person name="Rast P."/>
            <person name="Oberbeckmann S."/>
            <person name="Bunk B."/>
            <person name="Jeske O."/>
            <person name="Meyerdierks A."/>
            <person name="Storesund J.E."/>
            <person name="Kallscheuer N."/>
            <person name="Luecker S."/>
            <person name="Lage O.M."/>
            <person name="Pohl T."/>
            <person name="Merkel B.J."/>
            <person name="Hornburger P."/>
            <person name="Mueller R.-W."/>
            <person name="Bruemmer F."/>
            <person name="Labrenz M."/>
            <person name="Spormann A.M."/>
            <person name="Op den Camp H."/>
            <person name="Overmann J."/>
            <person name="Amann R."/>
            <person name="Jetten M.S.M."/>
            <person name="Mascher T."/>
            <person name="Medema M.H."/>
            <person name="Devos D.P."/>
            <person name="Kaster A.-K."/>
            <person name="Ovreas L."/>
            <person name="Rohde M."/>
            <person name="Galperin M.Y."/>
            <person name="Jogler C."/>
        </authorList>
    </citation>
    <scope>NUCLEOTIDE SEQUENCE [LARGE SCALE GENOMIC DNA]</scope>
    <source>
        <strain evidence="3 4">ETA_A1</strain>
    </source>
</reference>
<evidence type="ECO:0008006" key="5">
    <source>
        <dbReference type="Google" id="ProtNLM"/>
    </source>
</evidence>
<gene>
    <name evidence="3" type="ORF">ETAA1_20440</name>
</gene>
<feature type="region of interest" description="Disordered" evidence="1">
    <location>
        <begin position="105"/>
        <end position="127"/>
    </location>
</feature>
<dbReference type="OrthoDB" id="10019417at2"/>
<dbReference type="AlphaFoldDB" id="A0A517XRG2"/>